<reference evidence="12 13" key="1">
    <citation type="journal article" date="2014" name="Nat. Commun.">
        <title>Molecular traces of alternative social organization in a termite genome.</title>
        <authorList>
            <person name="Terrapon N."/>
            <person name="Li C."/>
            <person name="Robertson H.M."/>
            <person name="Ji L."/>
            <person name="Meng X."/>
            <person name="Booth W."/>
            <person name="Chen Z."/>
            <person name="Childers C.P."/>
            <person name="Glastad K.M."/>
            <person name="Gokhale K."/>
            <person name="Gowin J."/>
            <person name="Gronenberg W."/>
            <person name="Hermansen R.A."/>
            <person name="Hu H."/>
            <person name="Hunt B.G."/>
            <person name="Huylmans A.K."/>
            <person name="Khalil S.M."/>
            <person name="Mitchell R.D."/>
            <person name="Munoz-Torres M.C."/>
            <person name="Mustard J.A."/>
            <person name="Pan H."/>
            <person name="Reese J.T."/>
            <person name="Scharf M.E."/>
            <person name="Sun F."/>
            <person name="Vogel H."/>
            <person name="Xiao J."/>
            <person name="Yang W."/>
            <person name="Yang Z."/>
            <person name="Yang Z."/>
            <person name="Zhou J."/>
            <person name="Zhu J."/>
            <person name="Brent C.S."/>
            <person name="Elsik C.G."/>
            <person name="Goodisman M.A."/>
            <person name="Liberles D.A."/>
            <person name="Roe R.M."/>
            <person name="Vargo E.L."/>
            <person name="Vilcinskas A."/>
            <person name="Wang J."/>
            <person name="Bornberg-Bauer E."/>
            <person name="Korb J."/>
            <person name="Zhang G."/>
            <person name="Liebig J."/>
        </authorList>
    </citation>
    <scope>NUCLEOTIDE SEQUENCE [LARGE SCALE GENOMIC DNA]</scope>
    <source>
        <tissue evidence="12">Whole organism</tissue>
    </source>
</reference>
<evidence type="ECO:0000256" key="9">
    <source>
        <dbReference type="PROSITE-ProRule" id="PRU10141"/>
    </source>
</evidence>
<name>A0A067R213_ZOONE</name>
<keyword evidence="3" id="KW-0808">Transferase</keyword>
<keyword evidence="2" id="KW-0723">Serine/threonine-protein kinase</keyword>
<dbReference type="InterPro" id="IPR017441">
    <property type="entry name" value="Protein_kinase_ATP_BS"/>
</dbReference>
<dbReference type="InterPro" id="IPR008271">
    <property type="entry name" value="Ser/Thr_kinase_AS"/>
</dbReference>
<dbReference type="GO" id="GO:0005524">
    <property type="term" value="F:ATP binding"/>
    <property type="evidence" value="ECO:0007669"/>
    <property type="project" value="UniProtKB-UniRule"/>
</dbReference>
<sequence>MPTTAVHTLPNESTSSTEPESSSGVETPYQRLLHSLHHDQRWLTEVSLGKRVGFYRFQGELGSGNFSQVKMAIHQLTKERVAVKILDKAKLDQKTRRMLAKEIGTMEYMHHPNIIRLYEVVETYSKIHLVMEYASGGELFNKITTTGRIAENDAKKLFAQVVSAVQFMHDHNFVHRDIKAENVFYAAPGLVKLGDFGFSTQLTDGSGQKLNTFCGSPPYAAPELFRDEMYLGAPVDIWALGVLLYFMVTAQMPFKAPTVAVLKKHVLEGTFSVPGHVSFQCRKMIEGILKKEPRERLTLQEICNSVWLKGITFPLTPGASDSYSLSPNFDTPVHKTPENSSGNALGNKDNPEIVVVSEGNKESLQSGSEGNSVDNQSSVEGLLTVGRDSVSRQQSYSGSEKKENNIVGIEMLARKELLNFGITNAMLEKHSSQGARSAIIGTYRILVHRMQRQGHLDSDTAFVDDGDASSSAVPSRSVSTNHFLFSSFGRRSKSAAVKSKGHKPHRTNRSRTCILL</sequence>
<feature type="compositionally biased region" description="Low complexity" evidence="10">
    <location>
        <begin position="8"/>
        <end position="27"/>
    </location>
</feature>
<evidence type="ECO:0000256" key="3">
    <source>
        <dbReference type="ARBA" id="ARBA00022679"/>
    </source>
</evidence>
<evidence type="ECO:0000256" key="4">
    <source>
        <dbReference type="ARBA" id="ARBA00022741"/>
    </source>
</evidence>
<dbReference type="InterPro" id="IPR011009">
    <property type="entry name" value="Kinase-like_dom_sf"/>
</dbReference>
<accession>A0A067R213</accession>
<evidence type="ECO:0000313" key="12">
    <source>
        <dbReference type="EMBL" id="KDR16033.1"/>
    </source>
</evidence>
<evidence type="ECO:0000256" key="5">
    <source>
        <dbReference type="ARBA" id="ARBA00022777"/>
    </source>
</evidence>
<evidence type="ECO:0000256" key="6">
    <source>
        <dbReference type="ARBA" id="ARBA00022840"/>
    </source>
</evidence>
<proteinExistence type="predicted"/>
<dbReference type="PROSITE" id="PS00108">
    <property type="entry name" value="PROTEIN_KINASE_ST"/>
    <property type="match status" value="1"/>
</dbReference>
<dbReference type="CDD" id="cd14075">
    <property type="entry name" value="STKc_NIM1"/>
    <property type="match status" value="1"/>
</dbReference>
<gene>
    <name evidence="12" type="ORF">L798_09980</name>
</gene>
<dbReference type="PROSITE" id="PS50011">
    <property type="entry name" value="PROTEIN_KINASE_DOM"/>
    <property type="match status" value="1"/>
</dbReference>
<evidence type="ECO:0000256" key="7">
    <source>
        <dbReference type="ARBA" id="ARBA00047899"/>
    </source>
</evidence>
<feature type="region of interest" description="Disordered" evidence="10">
    <location>
        <begin position="494"/>
        <end position="516"/>
    </location>
</feature>
<dbReference type="OrthoDB" id="193931at2759"/>
<dbReference type="FunFam" id="1.10.510.10:FF:000571">
    <property type="entry name" value="Maternal embryonic leucine zipper kinase"/>
    <property type="match status" value="1"/>
</dbReference>
<evidence type="ECO:0000313" key="13">
    <source>
        <dbReference type="Proteomes" id="UP000027135"/>
    </source>
</evidence>
<evidence type="ECO:0000256" key="2">
    <source>
        <dbReference type="ARBA" id="ARBA00022527"/>
    </source>
</evidence>
<keyword evidence="6 9" id="KW-0067">ATP-binding</keyword>
<feature type="compositionally biased region" description="Basic residues" evidence="10">
    <location>
        <begin position="499"/>
        <end position="509"/>
    </location>
</feature>
<dbReference type="InterPro" id="IPR000719">
    <property type="entry name" value="Prot_kinase_dom"/>
</dbReference>
<dbReference type="AlphaFoldDB" id="A0A067R213"/>
<dbReference type="FunFam" id="3.30.200.20:FF:000003">
    <property type="entry name" value="Non-specific serine/threonine protein kinase"/>
    <property type="match status" value="1"/>
</dbReference>
<dbReference type="GO" id="GO:0035556">
    <property type="term" value="P:intracellular signal transduction"/>
    <property type="evidence" value="ECO:0007669"/>
    <property type="project" value="TreeGrafter"/>
</dbReference>
<dbReference type="Proteomes" id="UP000027135">
    <property type="component" value="Unassembled WGS sequence"/>
</dbReference>
<dbReference type="PANTHER" id="PTHR24346">
    <property type="entry name" value="MAP/MICROTUBULE AFFINITY-REGULATING KINASE"/>
    <property type="match status" value="1"/>
</dbReference>
<dbReference type="EC" id="2.7.11.1" evidence="1"/>
<dbReference type="GO" id="GO:0005737">
    <property type="term" value="C:cytoplasm"/>
    <property type="evidence" value="ECO:0007669"/>
    <property type="project" value="TreeGrafter"/>
</dbReference>
<evidence type="ECO:0000259" key="11">
    <source>
        <dbReference type="PROSITE" id="PS50011"/>
    </source>
</evidence>
<dbReference type="InterPro" id="IPR049571">
    <property type="entry name" value="NIM1K_STKc"/>
</dbReference>
<keyword evidence="13" id="KW-1185">Reference proteome</keyword>
<feature type="region of interest" description="Disordered" evidence="10">
    <location>
        <begin position="1"/>
        <end position="27"/>
    </location>
</feature>
<organism evidence="12 13">
    <name type="scientific">Zootermopsis nevadensis</name>
    <name type="common">Dampwood termite</name>
    <dbReference type="NCBI Taxonomy" id="136037"/>
    <lineage>
        <taxon>Eukaryota</taxon>
        <taxon>Metazoa</taxon>
        <taxon>Ecdysozoa</taxon>
        <taxon>Arthropoda</taxon>
        <taxon>Hexapoda</taxon>
        <taxon>Insecta</taxon>
        <taxon>Pterygota</taxon>
        <taxon>Neoptera</taxon>
        <taxon>Polyneoptera</taxon>
        <taxon>Dictyoptera</taxon>
        <taxon>Blattodea</taxon>
        <taxon>Blattoidea</taxon>
        <taxon>Termitoidae</taxon>
        <taxon>Termopsidae</taxon>
        <taxon>Zootermopsis</taxon>
    </lineage>
</organism>
<dbReference type="eggNOG" id="KOG0583">
    <property type="taxonomic scope" value="Eukaryota"/>
</dbReference>
<evidence type="ECO:0000256" key="8">
    <source>
        <dbReference type="ARBA" id="ARBA00048679"/>
    </source>
</evidence>
<dbReference type="OMA" id="MITPRRY"/>
<comment type="catalytic activity">
    <reaction evidence="7">
        <text>L-threonyl-[protein] + ATP = O-phospho-L-threonyl-[protein] + ADP + H(+)</text>
        <dbReference type="Rhea" id="RHEA:46608"/>
        <dbReference type="Rhea" id="RHEA-COMP:11060"/>
        <dbReference type="Rhea" id="RHEA-COMP:11605"/>
        <dbReference type="ChEBI" id="CHEBI:15378"/>
        <dbReference type="ChEBI" id="CHEBI:30013"/>
        <dbReference type="ChEBI" id="CHEBI:30616"/>
        <dbReference type="ChEBI" id="CHEBI:61977"/>
        <dbReference type="ChEBI" id="CHEBI:456216"/>
        <dbReference type="EC" id="2.7.11.1"/>
    </reaction>
</comment>
<dbReference type="Pfam" id="PF00069">
    <property type="entry name" value="Pkinase"/>
    <property type="match status" value="1"/>
</dbReference>
<feature type="domain" description="Protein kinase" evidence="11">
    <location>
        <begin position="55"/>
        <end position="308"/>
    </location>
</feature>
<keyword evidence="5 12" id="KW-0418">Kinase</keyword>
<dbReference type="Gene3D" id="1.10.510.10">
    <property type="entry name" value="Transferase(Phosphotransferase) domain 1"/>
    <property type="match status" value="1"/>
</dbReference>
<dbReference type="PROSITE" id="PS00107">
    <property type="entry name" value="PROTEIN_KINASE_ATP"/>
    <property type="match status" value="1"/>
</dbReference>
<dbReference type="STRING" id="136037.A0A067R213"/>
<evidence type="ECO:0000256" key="10">
    <source>
        <dbReference type="SAM" id="MobiDB-lite"/>
    </source>
</evidence>
<dbReference type="PANTHER" id="PTHR24346:SF49">
    <property type="entry name" value="NIM1 SERINE_THREONINE PROTEIN KINASE"/>
    <property type="match status" value="1"/>
</dbReference>
<comment type="catalytic activity">
    <reaction evidence="8">
        <text>L-seryl-[protein] + ATP = O-phospho-L-seryl-[protein] + ADP + H(+)</text>
        <dbReference type="Rhea" id="RHEA:17989"/>
        <dbReference type="Rhea" id="RHEA-COMP:9863"/>
        <dbReference type="Rhea" id="RHEA-COMP:11604"/>
        <dbReference type="ChEBI" id="CHEBI:15378"/>
        <dbReference type="ChEBI" id="CHEBI:29999"/>
        <dbReference type="ChEBI" id="CHEBI:30616"/>
        <dbReference type="ChEBI" id="CHEBI:83421"/>
        <dbReference type="ChEBI" id="CHEBI:456216"/>
        <dbReference type="EC" id="2.7.11.1"/>
    </reaction>
</comment>
<dbReference type="SUPFAM" id="SSF56112">
    <property type="entry name" value="Protein kinase-like (PK-like)"/>
    <property type="match status" value="1"/>
</dbReference>
<protein>
    <recommendedName>
        <fullName evidence="1">non-specific serine/threonine protein kinase</fullName>
        <ecNumber evidence="1">2.7.11.1</ecNumber>
    </recommendedName>
</protein>
<feature type="region of interest" description="Disordered" evidence="10">
    <location>
        <begin position="326"/>
        <end position="349"/>
    </location>
</feature>
<dbReference type="GO" id="GO:0050321">
    <property type="term" value="F:tau-protein kinase activity"/>
    <property type="evidence" value="ECO:0007669"/>
    <property type="project" value="TreeGrafter"/>
</dbReference>
<dbReference type="SMART" id="SM00220">
    <property type="entry name" value="S_TKc"/>
    <property type="match status" value="1"/>
</dbReference>
<evidence type="ECO:0000256" key="1">
    <source>
        <dbReference type="ARBA" id="ARBA00012513"/>
    </source>
</evidence>
<dbReference type="InParanoid" id="A0A067R213"/>
<dbReference type="GO" id="GO:0000226">
    <property type="term" value="P:microtubule cytoskeleton organization"/>
    <property type="evidence" value="ECO:0007669"/>
    <property type="project" value="TreeGrafter"/>
</dbReference>
<keyword evidence="4 9" id="KW-0547">Nucleotide-binding</keyword>
<feature type="binding site" evidence="9">
    <location>
        <position position="84"/>
    </location>
    <ligand>
        <name>ATP</name>
        <dbReference type="ChEBI" id="CHEBI:30616"/>
    </ligand>
</feature>
<dbReference type="EMBL" id="KK852808">
    <property type="protein sequence ID" value="KDR16033.1"/>
    <property type="molecule type" value="Genomic_DNA"/>
</dbReference>